<evidence type="ECO:0000313" key="1">
    <source>
        <dbReference type="EMBL" id="MFC5986439.1"/>
    </source>
</evidence>
<accession>A0ABW1IN29</accession>
<dbReference type="EMBL" id="JBHSQV010000096">
    <property type="protein sequence ID" value="MFC5986439.1"/>
    <property type="molecule type" value="Genomic_DNA"/>
</dbReference>
<dbReference type="Proteomes" id="UP001596250">
    <property type="component" value="Unassembled WGS sequence"/>
</dbReference>
<reference evidence="2" key="1">
    <citation type="journal article" date="2019" name="Int. J. Syst. Evol. Microbiol.">
        <title>The Global Catalogue of Microorganisms (GCM) 10K type strain sequencing project: providing services to taxonomists for standard genome sequencing and annotation.</title>
        <authorList>
            <consortium name="The Broad Institute Genomics Platform"/>
            <consortium name="The Broad Institute Genome Sequencing Center for Infectious Disease"/>
            <person name="Wu L."/>
            <person name="Ma J."/>
        </authorList>
    </citation>
    <scope>NUCLEOTIDE SEQUENCE [LARGE SCALE GENOMIC DNA]</scope>
    <source>
        <strain evidence="2">CCM 8749</strain>
    </source>
</reference>
<gene>
    <name evidence="1" type="ORF">ACFPXP_08345</name>
</gene>
<dbReference type="RefSeq" id="WP_379893771.1">
    <property type="nucleotide sequence ID" value="NZ_JBHSQV010000096.1"/>
</dbReference>
<evidence type="ECO:0000313" key="2">
    <source>
        <dbReference type="Proteomes" id="UP001596250"/>
    </source>
</evidence>
<sequence length="181" mass="20570">MADPEEPPTNLEEAATGLEERVEGFTLQLTQTNDGEDGMPRKSARCLEDAAETNSEGYLFLQFAKLEQQKAFFGNRKSYYKTYLNRHVYAHEERSQINDQLKPAYNVQAATENQFVLFYSIHQRSTDTRCFIPHMERLAVSSLPKPKNVISDLGYGNAENYLYGGGLKKTSAICVSYTYNN</sequence>
<keyword evidence="2" id="KW-1185">Reference proteome</keyword>
<proteinExistence type="predicted"/>
<protein>
    <submittedName>
        <fullName evidence="1">Uncharacterized protein</fullName>
    </submittedName>
</protein>
<organism evidence="1 2">
    <name type="scientific">Marinicrinis lubricantis</name>
    <dbReference type="NCBI Taxonomy" id="2086470"/>
    <lineage>
        <taxon>Bacteria</taxon>
        <taxon>Bacillati</taxon>
        <taxon>Bacillota</taxon>
        <taxon>Bacilli</taxon>
        <taxon>Bacillales</taxon>
        <taxon>Paenibacillaceae</taxon>
    </lineage>
</organism>
<name>A0ABW1IN29_9BACL</name>
<comment type="caution">
    <text evidence="1">The sequence shown here is derived from an EMBL/GenBank/DDBJ whole genome shotgun (WGS) entry which is preliminary data.</text>
</comment>